<evidence type="ECO:0000313" key="4">
    <source>
        <dbReference type="EMBL" id="PRY78695.1"/>
    </source>
</evidence>
<evidence type="ECO:0000256" key="1">
    <source>
        <dbReference type="ARBA" id="ARBA00008635"/>
    </source>
</evidence>
<dbReference type="InterPro" id="IPR007837">
    <property type="entry name" value="DinB"/>
</dbReference>
<keyword evidence="5" id="KW-1185">Reference proteome</keyword>
<comment type="similarity">
    <text evidence="1">Belongs to the DinB family.</text>
</comment>
<feature type="binding site" evidence="3">
    <location>
        <position position="137"/>
    </location>
    <ligand>
        <name>a divalent metal cation</name>
        <dbReference type="ChEBI" id="CHEBI:60240"/>
    </ligand>
</feature>
<evidence type="ECO:0000313" key="5">
    <source>
        <dbReference type="Proteomes" id="UP000238007"/>
    </source>
</evidence>
<name>A0A2T0W165_9RHOB</name>
<sequence length="167" mass="19006">MITPEYCRTMAAYNKWQNDGLREIVKTMDSKALEQDRGAFFGSIIATLNHLLWGDTLWISRFDGGPAPDQTIKDSTQYMPTSATWAAQRFRVDGRITHWADHVHAIDLTGTLRWYSGSLQRDFEKPVGLCVMQLFNHQTHHRGQVHAMLTAAGEKPNDTDLPFMPES</sequence>
<accession>A0A2T0W165</accession>
<keyword evidence="2 3" id="KW-0479">Metal-binding</keyword>
<comment type="caution">
    <text evidence="4">The sequence shown here is derived from an EMBL/GenBank/DDBJ whole genome shotgun (WGS) entry which is preliminary data.</text>
</comment>
<dbReference type="InterPro" id="IPR034660">
    <property type="entry name" value="DinB/YfiT-like"/>
</dbReference>
<dbReference type="RefSeq" id="WP_243394431.1">
    <property type="nucleotide sequence ID" value="NZ_PVTP01000003.1"/>
</dbReference>
<evidence type="ECO:0000256" key="3">
    <source>
        <dbReference type="PIRSR" id="PIRSR607837-1"/>
    </source>
</evidence>
<proteinExistence type="inferred from homology"/>
<dbReference type="GO" id="GO:0046872">
    <property type="term" value="F:metal ion binding"/>
    <property type="evidence" value="ECO:0007669"/>
    <property type="project" value="UniProtKB-KW"/>
</dbReference>
<dbReference type="EMBL" id="PVTP01000003">
    <property type="protein sequence ID" value="PRY78695.1"/>
    <property type="molecule type" value="Genomic_DNA"/>
</dbReference>
<dbReference type="SUPFAM" id="SSF109854">
    <property type="entry name" value="DinB/YfiT-like putative metalloenzymes"/>
    <property type="match status" value="1"/>
</dbReference>
<reference evidence="4 5" key="1">
    <citation type="submission" date="2018-03" db="EMBL/GenBank/DDBJ databases">
        <title>Genomic Encyclopedia of Archaeal and Bacterial Type Strains, Phase II (KMG-II): from individual species to whole genera.</title>
        <authorList>
            <person name="Goeker M."/>
        </authorList>
    </citation>
    <scope>NUCLEOTIDE SEQUENCE [LARGE SCALE GENOMIC DNA]</scope>
    <source>
        <strain evidence="4 5">DSM 101533</strain>
    </source>
</reference>
<dbReference type="PANTHER" id="PTHR37302">
    <property type="entry name" value="SLR1116 PROTEIN"/>
    <property type="match status" value="1"/>
</dbReference>
<gene>
    <name evidence="4" type="ORF">CLV80_10317</name>
</gene>
<evidence type="ECO:0000256" key="2">
    <source>
        <dbReference type="ARBA" id="ARBA00022723"/>
    </source>
</evidence>
<dbReference type="PANTHER" id="PTHR37302:SF1">
    <property type="entry name" value="PROTEIN DINB"/>
    <property type="match status" value="1"/>
</dbReference>
<dbReference type="Proteomes" id="UP000238007">
    <property type="component" value="Unassembled WGS sequence"/>
</dbReference>
<dbReference type="Pfam" id="PF05163">
    <property type="entry name" value="DinB"/>
    <property type="match status" value="1"/>
</dbReference>
<dbReference type="Gene3D" id="1.20.120.450">
    <property type="entry name" value="dinb family like domain"/>
    <property type="match status" value="1"/>
</dbReference>
<protein>
    <submittedName>
        <fullName evidence="4">Putative damage-inducible protein DinB</fullName>
    </submittedName>
</protein>
<organism evidence="4 5">
    <name type="scientific">Yoonia maritima</name>
    <dbReference type="NCBI Taxonomy" id="1435347"/>
    <lineage>
        <taxon>Bacteria</taxon>
        <taxon>Pseudomonadati</taxon>
        <taxon>Pseudomonadota</taxon>
        <taxon>Alphaproteobacteria</taxon>
        <taxon>Rhodobacterales</taxon>
        <taxon>Paracoccaceae</taxon>
        <taxon>Yoonia</taxon>
    </lineage>
</organism>
<feature type="binding site" evidence="3">
    <location>
        <position position="50"/>
    </location>
    <ligand>
        <name>a divalent metal cation</name>
        <dbReference type="ChEBI" id="CHEBI:60240"/>
    </ligand>
</feature>
<feature type="binding site" evidence="3">
    <location>
        <position position="141"/>
    </location>
    <ligand>
        <name>a divalent metal cation</name>
        <dbReference type="ChEBI" id="CHEBI:60240"/>
    </ligand>
</feature>
<dbReference type="AlphaFoldDB" id="A0A2T0W165"/>